<dbReference type="Proteomes" id="UP001141327">
    <property type="component" value="Unassembled WGS sequence"/>
</dbReference>
<accession>A0ABQ8UQL9</accession>
<protein>
    <submittedName>
        <fullName evidence="2">Uncharacterized protein</fullName>
    </submittedName>
</protein>
<name>A0ABQ8UQL9_9EUKA</name>
<sequence>MSENPQQDPSKSPPEAAAQQAPDAPHADAAAPVPFSAAALEQFARGMAELAIPKEEENFQSINSLTDTAIARMDEFTTLLSNFRESQTEVQLELLPDLFRLSQNLESTFGTLDKVEVCDPSPSPRRPLPFPSSTPPLPLVDPSSAAALTPCPAPLHPTPIAPPIGAVRRPQQIVGRLSKSVDRMDDRVTLEERARTKTSGFLRAIASLGQKRIDPGLPSSAQLLVPDGEALLEDLRAARWDGTAILHQLREYVRSLVLERPAAPAPASAPPSAAPAPQGPAAPAASATGAAPGAAAPAPAAPAAAGAPGESAAAPETQQPPAEAPAPSDDLSPLDTQLRTPPRAPLDAQLRTFPPPAALPGLARPRRTCGSDDVPSRPPDQHICGAGLSIIEAQTPSPRRGCPAEGAAPAAAAVRWALVPLFQAASTPDTPPFHCTRTCRHPAAAAAPAAPIAPTAGSAEGRHPSQQLPPAFVVPASAVSVPACSLDPAAPKHVVVHILHRQPALGALTDTARVALTLRLFPGPAQPLALPCWPCAARACPAPNETPALGPLFHTIIRAHWEPHVAASQLAATGAPLPATATAAAGGSPAVAADPIAVAPRLAPSGRLSAQSLLQLALRVSLPPPGPEAPAAPGGPSTFVVLPPPVWVHIRGAALGPADPAAPPRGAWSVEPQPSPEAPCMETLEAQPPAPETLGPRACAVLSPAEGGIPEGCALSACLVPSHVGARVPAWAADVPLVRRLGAHTIHGTLSAPGGQAAPARHPLVNCPGFFAMPLCFWPTLVQSR</sequence>
<dbReference type="EMBL" id="JAPMOS010000009">
    <property type="protein sequence ID" value="KAJ4461138.1"/>
    <property type="molecule type" value="Genomic_DNA"/>
</dbReference>
<feature type="compositionally biased region" description="Pro residues" evidence="1">
    <location>
        <begin position="263"/>
        <end position="280"/>
    </location>
</feature>
<feature type="compositionally biased region" description="Polar residues" evidence="1">
    <location>
        <begin position="1"/>
        <end position="10"/>
    </location>
</feature>
<evidence type="ECO:0000313" key="3">
    <source>
        <dbReference type="Proteomes" id="UP001141327"/>
    </source>
</evidence>
<feature type="region of interest" description="Disordered" evidence="1">
    <location>
        <begin position="1"/>
        <end position="33"/>
    </location>
</feature>
<gene>
    <name evidence="2" type="ORF">PAPYR_2600</name>
</gene>
<evidence type="ECO:0000256" key="1">
    <source>
        <dbReference type="SAM" id="MobiDB-lite"/>
    </source>
</evidence>
<organism evidence="2 3">
    <name type="scientific">Paratrimastix pyriformis</name>
    <dbReference type="NCBI Taxonomy" id="342808"/>
    <lineage>
        <taxon>Eukaryota</taxon>
        <taxon>Metamonada</taxon>
        <taxon>Preaxostyla</taxon>
        <taxon>Paratrimastigidae</taxon>
        <taxon>Paratrimastix</taxon>
    </lineage>
</organism>
<feature type="region of interest" description="Disordered" evidence="1">
    <location>
        <begin position="263"/>
        <end position="383"/>
    </location>
</feature>
<evidence type="ECO:0000313" key="2">
    <source>
        <dbReference type="EMBL" id="KAJ4461138.1"/>
    </source>
</evidence>
<proteinExistence type="predicted"/>
<reference evidence="2" key="1">
    <citation type="journal article" date="2022" name="bioRxiv">
        <title>Genomics of Preaxostyla Flagellates Illuminates Evolutionary Transitions and the Path Towards Mitochondrial Loss.</title>
        <authorList>
            <person name="Novak L.V.F."/>
            <person name="Treitli S.C."/>
            <person name="Pyrih J."/>
            <person name="Halakuc P."/>
            <person name="Pipaliya S.V."/>
            <person name="Vacek V."/>
            <person name="Brzon O."/>
            <person name="Soukal P."/>
            <person name="Eme L."/>
            <person name="Dacks J.B."/>
            <person name="Karnkowska A."/>
            <person name="Elias M."/>
            <person name="Hampl V."/>
        </authorList>
    </citation>
    <scope>NUCLEOTIDE SEQUENCE</scope>
    <source>
        <strain evidence="2">RCP-MX</strain>
    </source>
</reference>
<comment type="caution">
    <text evidence="2">The sequence shown here is derived from an EMBL/GenBank/DDBJ whole genome shotgun (WGS) entry which is preliminary data.</text>
</comment>
<feature type="compositionally biased region" description="Low complexity" evidence="1">
    <location>
        <begin position="13"/>
        <end position="33"/>
    </location>
</feature>
<keyword evidence="3" id="KW-1185">Reference proteome</keyword>
<feature type="compositionally biased region" description="Low complexity" evidence="1">
    <location>
        <begin position="281"/>
        <end position="327"/>
    </location>
</feature>